<feature type="compositionally biased region" description="Polar residues" evidence="1">
    <location>
        <begin position="1570"/>
        <end position="1590"/>
    </location>
</feature>
<feature type="region of interest" description="Disordered" evidence="1">
    <location>
        <begin position="1532"/>
        <end position="1552"/>
    </location>
</feature>
<feature type="region of interest" description="Disordered" evidence="1">
    <location>
        <begin position="1420"/>
        <end position="1464"/>
    </location>
</feature>
<feature type="compositionally biased region" description="Basic and acidic residues" evidence="1">
    <location>
        <begin position="2339"/>
        <end position="2361"/>
    </location>
</feature>
<feature type="compositionally biased region" description="Low complexity" evidence="1">
    <location>
        <begin position="1069"/>
        <end position="1088"/>
    </location>
</feature>
<feature type="region of interest" description="Disordered" evidence="1">
    <location>
        <begin position="2822"/>
        <end position="2963"/>
    </location>
</feature>
<dbReference type="Pfam" id="PF13820">
    <property type="entry name" value="NCOA6_TRADD-N"/>
    <property type="match status" value="1"/>
</dbReference>
<feature type="region of interest" description="Disordered" evidence="1">
    <location>
        <begin position="3057"/>
        <end position="3125"/>
    </location>
</feature>
<feature type="compositionally biased region" description="Low complexity" evidence="1">
    <location>
        <begin position="1826"/>
        <end position="1837"/>
    </location>
</feature>
<feature type="region of interest" description="Disordered" evidence="1">
    <location>
        <begin position="1760"/>
        <end position="1850"/>
    </location>
</feature>
<feature type="compositionally biased region" description="Polar residues" evidence="1">
    <location>
        <begin position="1647"/>
        <end position="1663"/>
    </location>
</feature>
<dbReference type="GO" id="GO:0003713">
    <property type="term" value="F:transcription coactivator activity"/>
    <property type="evidence" value="ECO:0007669"/>
    <property type="project" value="InterPro"/>
</dbReference>
<feature type="compositionally biased region" description="Low complexity" evidence="1">
    <location>
        <begin position="2155"/>
        <end position="2166"/>
    </location>
</feature>
<feature type="compositionally biased region" description="Polar residues" evidence="1">
    <location>
        <begin position="2167"/>
        <end position="2178"/>
    </location>
</feature>
<dbReference type="VEuPathDB" id="VectorBase:ACHR002561"/>
<feature type="region of interest" description="Disordered" evidence="1">
    <location>
        <begin position="1014"/>
        <end position="1089"/>
    </location>
</feature>
<feature type="compositionally biased region" description="Basic and acidic residues" evidence="1">
    <location>
        <begin position="1793"/>
        <end position="1805"/>
    </location>
</feature>
<feature type="region of interest" description="Disordered" evidence="1">
    <location>
        <begin position="1570"/>
        <end position="1616"/>
    </location>
</feature>
<feature type="compositionally biased region" description="Low complexity" evidence="1">
    <location>
        <begin position="190"/>
        <end position="204"/>
    </location>
</feature>
<feature type="compositionally biased region" description="Low complexity" evidence="1">
    <location>
        <begin position="26"/>
        <end position="40"/>
    </location>
</feature>
<feature type="compositionally biased region" description="Low complexity" evidence="1">
    <location>
        <begin position="1713"/>
        <end position="1737"/>
    </location>
</feature>
<feature type="region of interest" description="Disordered" evidence="1">
    <location>
        <begin position="3246"/>
        <end position="3272"/>
    </location>
</feature>
<feature type="region of interest" description="Disordered" evidence="1">
    <location>
        <begin position="2148"/>
        <end position="2179"/>
    </location>
</feature>
<feature type="compositionally biased region" description="Polar residues" evidence="1">
    <location>
        <begin position="1328"/>
        <end position="1344"/>
    </location>
</feature>
<feature type="compositionally biased region" description="Low complexity" evidence="1">
    <location>
        <begin position="1926"/>
        <end position="1941"/>
    </location>
</feature>
<dbReference type="InterPro" id="IPR026638">
    <property type="entry name" value="NCOA6"/>
</dbReference>
<evidence type="ECO:0000313" key="4">
    <source>
        <dbReference type="Proteomes" id="UP000075881"/>
    </source>
</evidence>
<keyword evidence="4" id="KW-1185">Reference proteome</keyword>
<feature type="region of interest" description="Disordered" evidence="1">
    <location>
        <begin position="1713"/>
        <end position="1746"/>
    </location>
</feature>
<feature type="compositionally biased region" description="Polar residues" evidence="1">
    <location>
        <begin position="3063"/>
        <end position="3078"/>
    </location>
</feature>
<dbReference type="Proteomes" id="UP000075881">
    <property type="component" value="Unassembled WGS sequence"/>
</dbReference>
<feature type="compositionally biased region" description="Polar residues" evidence="1">
    <location>
        <begin position="2433"/>
        <end position="2463"/>
    </location>
</feature>
<feature type="compositionally biased region" description="Low complexity" evidence="1">
    <location>
        <begin position="1119"/>
        <end position="1132"/>
    </location>
</feature>
<feature type="region of interest" description="Disordered" evidence="1">
    <location>
        <begin position="2576"/>
        <end position="2668"/>
    </location>
</feature>
<feature type="compositionally biased region" description="Low complexity" evidence="1">
    <location>
        <begin position="2643"/>
        <end position="2656"/>
    </location>
</feature>
<feature type="region of interest" description="Disordered" evidence="1">
    <location>
        <begin position="169"/>
        <end position="204"/>
    </location>
</feature>
<dbReference type="GO" id="GO:0005667">
    <property type="term" value="C:transcription regulator complex"/>
    <property type="evidence" value="ECO:0007669"/>
    <property type="project" value="TreeGrafter"/>
</dbReference>
<feature type="region of interest" description="Disordered" evidence="1">
    <location>
        <begin position="1119"/>
        <end position="1181"/>
    </location>
</feature>
<organism evidence="3 4">
    <name type="scientific">Anopheles christyi</name>
    <dbReference type="NCBI Taxonomy" id="43041"/>
    <lineage>
        <taxon>Eukaryota</taxon>
        <taxon>Metazoa</taxon>
        <taxon>Ecdysozoa</taxon>
        <taxon>Arthropoda</taxon>
        <taxon>Hexapoda</taxon>
        <taxon>Insecta</taxon>
        <taxon>Pterygota</taxon>
        <taxon>Neoptera</taxon>
        <taxon>Endopterygota</taxon>
        <taxon>Diptera</taxon>
        <taxon>Nematocera</taxon>
        <taxon>Culicoidea</taxon>
        <taxon>Culicidae</taxon>
        <taxon>Anophelinae</taxon>
        <taxon>Anopheles</taxon>
    </lineage>
</organism>
<feature type="compositionally biased region" description="Polar residues" evidence="1">
    <location>
        <begin position="2416"/>
        <end position="2425"/>
    </location>
</feature>
<dbReference type="GO" id="GO:0035097">
    <property type="term" value="C:histone methyltransferase complex"/>
    <property type="evidence" value="ECO:0007669"/>
    <property type="project" value="TreeGrafter"/>
</dbReference>
<feature type="region of interest" description="Disordered" evidence="1">
    <location>
        <begin position="643"/>
        <end position="685"/>
    </location>
</feature>
<dbReference type="EnsemblMetazoa" id="ACHR002561-RA">
    <property type="protein sequence ID" value="ACHR002561-PA"/>
    <property type="gene ID" value="ACHR002561"/>
</dbReference>
<dbReference type="PANTHER" id="PTHR15690">
    <property type="entry name" value="NUCLEAR RECEPTOR COACTIVATOR 6"/>
    <property type="match status" value="1"/>
</dbReference>
<feature type="compositionally biased region" description="Polar residues" evidence="1">
    <location>
        <begin position="1431"/>
        <end position="1463"/>
    </location>
</feature>
<feature type="region of interest" description="Disordered" evidence="1">
    <location>
        <begin position="774"/>
        <end position="798"/>
    </location>
</feature>
<feature type="compositionally biased region" description="Low complexity" evidence="1">
    <location>
        <begin position="1671"/>
        <end position="1687"/>
    </location>
</feature>
<feature type="compositionally biased region" description="Low complexity" evidence="1">
    <location>
        <begin position="2729"/>
        <end position="2757"/>
    </location>
</feature>
<feature type="compositionally biased region" description="Polar residues" evidence="1">
    <location>
        <begin position="1396"/>
        <end position="1405"/>
    </location>
</feature>
<reference evidence="3" key="2">
    <citation type="submission" date="2020-05" db="UniProtKB">
        <authorList>
            <consortium name="EnsemblMetazoa"/>
        </authorList>
    </citation>
    <scope>IDENTIFICATION</scope>
    <source>
        <strain evidence="3">ACHKN1017</strain>
    </source>
</reference>
<feature type="region of interest" description="Disordered" evidence="1">
    <location>
        <begin position="1"/>
        <end position="45"/>
    </location>
</feature>
<proteinExistence type="predicted"/>
<protein>
    <recommendedName>
        <fullName evidence="2">Nuclear receptor coactivator 6 TRADD-N domain-containing protein</fullName>
    </recommendedName>
</protein>
<feature type="compositionally biased region" description="Low complexity" evidence="1">
    <location>
        <begin position="1420"/>
        <end position="1429"/>
    </location>
</feature>
<dbReference type="GO" id="GO:0045944">
    <property type="term" value="P:positive regulation of transcription by RNA polymerase II"/>
    <property type="evidence" value="ECO:0007669"/>
    <property type="project" value="TreeGrafter"/>
</dbReference>
<sequence>MAADSDGDQQKRTNSSGKRRNAGNEVGNRSRGSINNSSVSENHSNGSTLKAVVICEGNLHDPDFPARLESLVESLTTLVEEKQPDEVGKEQSDAGKLTVDKVEPWNSVRVTLSIPKEAAIRLRRLAAEGNSALRALGILSVQLEGETVLSLRLAGQQEIVLRTDNSAVDGAVAGSSTGGPGGLGELARVLSQQQHQQSQSHSSGVVLQGMYAQPTGPVQQQQQQQQQQQHLLHLQQQHQLQLQHQQQQLLHASVADGVPGPSTSKVVHSHLPKPLSNGPLSMDVVGVSGGGSGMFKSPNTICPMDGKVPAHVPNVVDVCEYPFESMTQARVIQRRENTLGLSSSNGANPSTATASGVGIGAVKQPSNGPFVAPVGTGSVPPPPPYQSAVSTGSVVAKENLPGPSSVVGASMPIPVGTASTGNNVAMSSPLLVNLLQNENSQQQTGSPQQQQQQQLMRGVGQPILKQELLLAGGTGVGGMVKSGVIPNMPPSATILTQQSIVGGTPVGSTVPGDNDPSVHGVVMGGGGLKTSNAVNHQVASVNQQQQQQQQHLVHHPVIGGAPTMAPSIVSTRATTVSAVALQQQQQHQLALVNSNSSLRGAVSTTMPGVSSAMISASSVNRSNNMTAMTATVATGTVAVASANNSNDSNSNNQSVLTVSPSSLVTPPSSVPSNNNSSSSSHTTSTMNTIKMQRYSLVASPSTSGGPVAVGMGPTVRAPQQQQQHQQLTTPSGSGGGNVMLPGSNRAHVMGPQSSHGHPQGMRPPPSPIAFQLQDQMQMQQPQHSQQLNRFPVQQQQQQLPFRQPNPMPLPNQQQQGQQTVGYTQRWPTLPMDSATKSGYQEFARFQMQYNLSQQQLNKPTATLGQQQQSHSLDGVTAATTVTTSTSAGTDPLELGNCLVDLPDLAKNDLDSLLPSDLDSAFLDTKLDDLDDLDLMDQQQHHHTLLGTASLQQPGDISTAPGTLLGGASVNPSVVSGLSGVPMGGPGGGTTLNDAQLRERRWKAQLLINPLTGELEETQVEEGTEEAENGSKVGGRQGAKLGTVRLNDFPPEIPNSLYSDDDTTGSVGGLSSSRLFSDASDSDRPSPSAGLVTMDVGSLAAQSNSSIGNVVYGGAPSVPSTSIAASSGSNSTVAGGARPVVASTEKPLKNKKERAKPVKGKDKLKSPVSSKDKPKEKTKASLKTVVKQKAKVLSTSVLLLDGAGSGESPSKNGTELKLRLKLEKPESSMAVREGAAGFRAGGISASSSLTTAATGSASAASACTTMDRLTADNDGTALMTSLQLNPASESQQFVSATSVSSAVSAAVGSISGGSNIVSVPTPLVASAVGNSHSGSTNSIGTTVHSPSPAGEELRVPPLHISLRGKNSVVIKNSRKDRKKSQSGGEEDSSDGGGVAKRSTSSKRNSIDLNAPISSLVAVTTGPTVSSSPPTYYNHTGVPSKTTASSDVQSMNEQGSEAPLSSQKRTAVDAACGSVTTTGGNSDTASSGQSPNGYVCPEKKRRLSNGGSCVGLSASGGAIASCTVSTLVGTTIDNSGSSSNNSSGGETSSTVTTVSTSVQEINDIYESIVTTSSSGPIGSTNVGTVPPSNLLQSATKNSKSSGANSANSSGGNNINNNNININNNGGSYGKNQKNLVNASVDGAVVSTAPVPQSQSTNVAALSSDTGDSKKGESAAVTLASSSPSSSAGATPVKPVISTADRNNIITATTITTTATNTTTPKSTSSDKSTTVLKSHSSGQQEGGEEELHQQQALNNITTTILHHDHQHHHHHSDQEHHNKNRPPEQLLADGPVEESGEKTKHDNRTMDDVVPDVLPLGAEPAAPEKRTTPSSTSSSPHSPGMENASSTIGGGSTGTMVAAATVATGVVLGVNHHLLGHSNVRGSPGSQAQGEDSGIESMDALSEKSPHQLSSHSPQGSHSNSGTGGNLITNSSSISSTNTSSSTLEGKQMPSIDSPQCDEKMLEGNGASAVNVRSGKSSSPEDVKELVSTPLLDASMEHYNDIEAALAKMEGLNELAVAISCSGADAKLNGDHSVLLKSGDLLDHHETRESSIDQTNLRKILDVDVEEDRKQQSIIDTENLLNDVTHFNTNQLSVEKQEIRLLEDDTTAQQNHQQQPISSDTTIAKKKAVMGKDDVIGSNTKTSVKALGIASSEKHSQQQQQQKQSQKHLPSSESINTDNNKLLVKEVVGNNNHPEEDHKMLPAAVPATPHSKVSDGIDESISASQQAVDDCCINSKDIPSVKSECDSKVIMLVDDKQLLVKSDPDEAIVSSVKKSLRKSSEERQSVTVVPTATTTPAISTAAAAATATTDAPATVKHESSSSLSPPSTAATPSATTSPVELKADPKSPDTAEPHIDLKPRHEQPPLYSYSSEKARERRTAAAASDGIHPGNGVARSDARSRRNSSVTSSSAEGSETSPTVDSENESPNGAPVSKRSASTNSTSAEHDNISTSGCSTRTAKTNEQSAAPIKSTVEGHSSTEQQGKEMLTQLSIEIPSQSDSGEHRIRTRASSKLESPLELPTRQSPLAATSVGHDLHGSSAVPTSVGTSNATTSGSSAAPASKSCSSTAVAAKQSTQVVTSNAAGSGSASAATGVSGANERQSPKSSANTTRPAAANKRKRQGSESSNQSGVSDDIPTRAKKSRKATTTATTASESSTTVHSDTPKPGLRRSVDITLAKGRMSRKAANAAAAAAAAAAASTAPQTVTIVADSSDSDEPLIEIAGKARNSKLTSKISSTSTTSNATTSSTIQPSTATSSITTTSTLDSTIATTTITTIRNNNTINNNTSTTNSTSSSSTSCKTLAAAAAAVGSGDKSALSAVSSSASESTLPSSASLPKGNSTTMNLSAGSGGCEKEKSLRNHHSKNASGGKQGANASAAAPPSSIASQSPDQSPNTALVARSTTPTANATGSNGPTHSANASPSSESVCAGGAQKSAMHSGSPSTPATAGAADEKISTRRSVRMTSSTLSTAAMNNKAKAAANALLQQNINNIDSNHHGNSAAVNNNAAVTDVAGSGGGGSTAVAAGLADGVASGGLGSGGANGNHSSKAVNHVNHHHVATGLKGSGTSSGVEANETSTATELRRKTRSAAGLEVNVTTEGRRRRISRDSNDDDKCYRRRPEGTSTNASYSCVDDHHRNDLVTSFHCTLANSDGSAPTGTLVLEGENGTENGQYFGEQDEVTIVECNDDDQNDSDAVGILHKAEVQKPREVAQKGGARAEMKKILSNCGDKALLNGGDSSSVGSGTLTCRGDTAGTGDQAPSTTKETGDNAEDEDSYASEIILTTNSDCSLDEFVSSDDDSNLEISVVTISLY</sequence>
<feature type="region of interest" description="Disordered" evidence="1">
    <location>
        <begin position="2727"/>
        <end position="2757"/>
    </location>
</feature>
<dbReference type="PANTHER" id="PTHR15690:SF0">
    <property type="entry name" value="NUCLEAR RECEPTOR COACTIVATOR 6"/>
    <property type="match status" value="1"/>
</dbReference>
<feature type="compositionally biased region" description="Polar residues" evidence="1">
    <location>
        <begin position="2486"/>
        <end position="2497"/>
    </location>
</feature>
<feature type="region of interest" description="Disordered" evidence="1">
    <location>
        <begin position="1876"/>
        <end position="1959"/>
    </location>
</feature>
<feature type="compositionally biased region" description="Low complexity" evidence="1">
    <location>
        <begin position="2864"/>
        <end position="2890"/>
    </location>
</feature>
<feature type="compositionally biased region" description="Polar residues" evidence="1">
    <location>
        <begin position="2597"/>
        <end position="2609"/>
    </location>
</feature>
<accession>A0A182JVM9</accession>
<feature type="compositionally biased region" description="Low complexity" evidence="1">
    <location>
        <begin position="1905"/>
        <end position="1919"/>
    </location>
</feature>
<feature type="compositionally biased region" description="Low complexity" evidence="1">
    <location>
        <begin position="1591"/>
        <end position="1616"/>
    </location>
</feature>
<feature type="region of interest" description="Disordered" evidence="1">
    <location>
        <begin position="2298"/>
        <end position="2563"/>
    </location>
</feature>
<reference evidence="4" key="1">
    <citation type="submission" date="2013-03" db="EMBL/GenBank/DDBJ databases">
        <title>The Genome Sequence of Anopheles christyi ACHKN1017.</title>
        <authorList>
            <consortium name="The Broad Institute Genomics Platform"/>
            <person name="Neafsey D.E."/>
            <person name="Besansky N."/>
            <person name="Walker B."/>
            <person name="Young S.K."/>
            <person name="Zeng Q."/>
            <person name="Gargeya S."/>
            <person name="Fitzgerald M."/>
            <person name="Haas B."/>
            <person name="Abouelleil A."/>
            <person name="Allen A.W."/>
            <person name="Alvarado L."/>
            <person name="Arachchi H.M."/>
            <person name="Berlin A.M."/>
            <person name="Chapman S.B."/>
            <person name="Gainer-Dewar J."/>
            <person name="Goldberg J."/>
            <person name="Griggs A."/>
            <person name="Gujja S."/>
            <person name="Hansen M."/>
            <person name="Howarth C."/>
            <person name="Imamovic A."/>
            <person name="Ireland A."/>
            <person name="Larimer J."/>
            <person name="McCowan C."/>
            <person name="Murphy C."/>
            <person name="Pearson M."/>
            <person name="Poon T.W."/>
            <person name="Priest M."/>
            <person name="Roberts A."/>
            <person name="Saif S."/>
            <person name="Shea T."/>
            <person name="Sisk P."/>
            <person name="Sykes S."/>
            <person name="Wortman J."/>
            <person name="Nusbaum C."/>
            <person name="Birren B."/>
        </authorList>
    </citation>
    <scope>NUCLEOTIDE SEQUENCE [LARGE SCALE GENOMIC DNA]</scope>
    <source>
        <strain evidence="4">ACHKN1017</strain>
    </source>
</reference>
<feature type="compositionally biased region" description="Low complexity" evidence="1">
    <location>
        <begin position="2541"/>
        <end position="2563"/>
    </location>
</feature>
<feature type="compositionally biased region" description="Acidic residues" evidence="1">
    <location>
        <begin position="1014"/>
        <end position="1027"/>
    </location>
</feature>
<feature type="compositionally biased region" description="Low complexity" evidence="1">
    <location>
        <begin position="2401"/>
        <end position="2415"/>
    </location>
</feature>
<evidence type="ECO:0000259" key="2">
    <source>
        <dbReference type="Pfam" id="PF13820"/>
    </source>
</evidence>
<dbReference type="STRING" id="43041.A0A182JVM9"/>
<dbReference type="InterPro" id="IPR032715">
    <property type="entry name" value="NCOA6_TRADD-N"/>
</dbReference>
<feature type="compositionally biased region" description="Low complexity" evidence="1">
    <location>
        <begin position="2822"/>
        <end position="2833"/>
    </location>
</feature>
<feature type="compositionally biased region" description="Low complexity" evidence="1">
    <location>
        <begin position="2576"/>
        <end position="2596"/>
    </location>
</feature>
<feature type="region of interest" description="Disordered" evidence="1">
    <location>
        <begin position="1328"/>
        <end position="1405"/>
    </location>
</feature>
<evidence type="ECO:0000313" key="3">
    <source>
        <dbReference type="EnsemblMetazoa" id="ACHR002561-PA"/>
    </source>
</evidence>
<feature type="compositionally biased region" description="Polar residues" evidence="1">
    <location>
        <begin position="2835"/>
        <end position="2845"/>
    </location>
</feature>
<evidence type="ECO:0000256" key="1">
    <source>
        <dbReference type="SAM" id="MobiDB-lite"/>
    </source>
</evidence>
<feature type="region of interest" description="Disordered" evidence="1">
    <location>
        <begin position="1645"/>
        <end position="1693"/>
    </location>
</feature>
<feature type="compositionally biased region" description="Polar residues" evidence="1">
    <location>
        <begin position="2898"/>
        <end position="2924"/>
    </location>
</feature>
<feature type="compositionally biased region" description="Polar residues" evidence="1">
    <location>
        <begin position="2934"/>
        <end position="2944"/>
    </location>
</feature>
<feature type="compositionally biased region" description="Polar residues" evidence="1">
    <location>
        <begin position="1878"/>
        <end position="1888"/>
    </location>
</feature>
<feature type="compositionally biased region" description="Basic and acidic residues" evidence="1">
    <location>
        <begin position="3104"/>
        <end position="3119"/>
    </location>
</feature>
<feature type="domain" description="Nuclear receptor coactivator 6 TRADD-N" evidence="2">
    <location>
        <begin position="52"/>
        <end position="197"/>
    </location>
</feature>
<feature type="compositionally biased region" description="Basic and acidic residues" evidence="1">
    <location>
        <begin position="1145"/>
        <end position="1178"/>
    </location>
</feature>
<name>A0A182JVM9_9DIPT</name>
<feature type="compositionally biased region" description="Low complexity" evidence="1">
    <location>
        <begin position="2298"/>
        <end position="2336"/>
    </location>
</feature>